<reference evidence="2 3" key="1">
    <citation type="submission" date="2018-08" db="EMBL/GenBank/DDBJ databases">
        <title>A genome reference for cultivated species of the human gut microbiota.</title>
        <authorList>
            <person name="Zou Y."/>
            <person name="Xue W."/>
            <person name="Luo G."/>
        </authorList>
    </citation>
    <scope>NUCLEOTIDE SEQUENCE [LARGE SCALE GENOMIC DNA]</scope>
    <source>
        <strain evidence="2 3">AF22-21</strain>
    </source>
</reference>
<comment type="caution">
    <text evidence="2">The sequence shown here is derived from an EMBL/GenBank/DDBJ whole genome shotgun (WGS) entry which is preliminary data.</text>
</comment>
<dbReference type="EMBL" id="QRVK01000038">
    <property type="protein sequence ID" value="RGS38431.1"/>
    <property type="molecule type" value="Genomic_DNA"/>
</dbReference>
<evidence type="ECO:0000256" key="1">
    <source>
        <dbReference type="SAM" id="Phobius"/>
    </source>
</evidence>
<organism evidence="2 3">
    <name type="scientific">Coprococcus eutactus</name>
    <dbReference type="NCBI Taxonomy" id="33043"/>
    <lineage>
        <taxon>Bacteria</taxon>
        <taxon>Bacillati</taxon>
        <taxon>Bacillota</taxon>
        <taxon>Clostridia</taxon>
        <taxon>Lachnospirales</taxon>
        <taxon>Lachnospiraceae</taxon>
        <taxon>Coprococcus</taxon>
    </lineage>
</organism>
<evidence type="ECO:0000313" key="2">
    <source>
        <dbReference type="EMBL" id="RGS38431.1"/>
    </source>
</evidence>
<protein>
    <submittedName>
        <fullName evidence="2">Uncharacterized protein</fullName>
    </submittedName>
</protein>
<evidence type="ECO:0000313" key="3">
    <source>
        <dbReference type="Proteomes" id="UP000283295"/>
    </source>
</evidence>
<keyword evidence="1" id="KW-0812">Transmembrane</keyword>
<keyword evidence="1" id="KW-0472">Membrane</keyword>
<gene>
    <name evidence="2" type="ORF">DWX94_11745</name>
</gene>
<accession>A0A3R5WQI3</accession>
<feature type="transmembrane region" description="Helical" evidence="1">
    <location>
        <begin position="12"/>
        <end position="36"/>
    </location>
</feature>
<keyword evidence="1" id="KW-1133">Transmembrane helix</keyword>
<proteinExistence type="predicted"/>
<sequence>MCTKNSKKIIKKLIGVVAAVIVLMAAVVAIILFHFIRKPQVKLVESMTKTVSSSQKSDLNSRYGTYDICQSMIKGNTNFSFEDTSDETDGKTVQIELLRSAADQKFFAQTSIDDKSFKLFVNKKTSLIYIDDMAVRIKYADNLITNMSNSPITTVLGLDNETVYTFGSAYENCMRLAANNYKEDNNIKTDVIEKTLKYFLDMQGDYEGSRDITVGDKSQKCKVYSVVFDVQDFYKYLDDCFGTHELDLQEVYDSLSKYMPDLETIDNAAVMVHDIKQFVDDILDGDNITFYFAINRSSELVTLYADDISDRKVSVNLSFSGTDYIAQSYELSVNIPGQDGRSFVFSKKDVTDGDEIGVSYRAKIDSASVSGNIEGGLDVLFLDDNAEINLKIGNAGIKKYALISGNKKGSSLDFKWNENGEGSLHIGCDPDSIDKPEYSDSIDLFDTDIISAYKFMKKIMNNG</sequence>
<name>A0A3R5WQI3_9FIRM</name>
<dbReference type="AlphaFoldDB" id="A0A3R5WQI3"/>
<dbReference type="Proteomes" id="UP000283295">
    <property type="component" value="Unassembled WGS sequence"/>
</dbReference>
<dbReference type="OrthoDB" id="9941789at2"/>